<evidence type="ECO:0000256" key="7">
    <source>
        <dbReference type="SAM" id="Phobius"/>
    </source>
</evidence>
<feature type="compositionally biased region" description="Polar residues" evidence="6">
    <location>
        <begin position="228"/>
        <end position="239"/>
    </location>
</feature>
<dbReference type="PANTHER" id="PTHR30485:SF2">
    <property type="entry name" value="BLL0597 PROTEIN"/>
    <property type="match status" value="1"/>
</dbReference>
<organism evidence="9 10">
    <name type="scientific">Keguizhuia sedimenti</name>
    <dbReference type="NCBI Taxonomy" id="3064264"/>
    <lineage>
        <taxon>Bacteria</taxon>
        <taxon>Pseudomonadati</taxon>
        <taxon>Pseudomonadota</taxon>
        <taxon>Betaproteobacteria</taxon>
        <taxon>Burkholderiales</taxon>
        <taxon>Oxalobacteraceae</taxon>
        <taxon>Keguizhuia</taxon>
    </lineage>
</organism>
<evidence type="ECO:0000256" key="2">
    <source>
        <dbReference type="ARBA" id="ARBA00022475"/>
    </source>
</evidence>
<feature type="domain" description="Cytochrome b561 bacterial/Ni-hydrogenase" evidence="8">
    <location>
        <begin position="30"/>
        <end position="191"/>
    </location>
</feature>
<evidence type="ECO:0000313" key="9">
    <source>
        <dbReference type="EMBL" id="MDQ9169647.1"/>
    </source>
</evidence>
<feature type="transmembrane region" description="Helical" evidence="7">
    <location>
        <begin position="120"/>
        <end position="143"/>
    </location>
</feature>
<proteinExistence type="predicted"/>
<feature type="transmembrane region" description="Helical" evidence="7">
    <location>
        <begin position="59"/>
        <end position="79"/>
    </location>
</feature>
<keyword evidence="10" id="KW-1185">Reference proteome</keyword>
<dbReference type="InterPro" id="IPR051542">
    <property type="entry name" value="Hydrogenase_cytochrome"/>
</dbReference>
<dbReference type="InterPro" id="IPR016174">
    <property type="entry name" value="Di-haem_cyt_TM"/>
</dbReference>
<dbReference type="Proteomes" id="UP001225596">
    <property type="component" value="Unassembled WGS sequence"/>
</dbReference>
<feature type="transmembrane region" description="Helical" evidence="7">
    <location>
        <begin position="33"/>
        <end position="53"/>
    </location>
</feature>
<keyword evidence="2" id="KW-1003">Cell membrane</keyword>
<keyword evidence="5 7" id="KW-0472">Membrane</keyword>
<comment type="caution">
    <text evidence="9">The sequence shown here is derived from an EMBL/GenBank/DDBJ whole genome shotgun (WGS) entry which is preliminary data.</text>
</comment>
<gene>
    <name evidence="9" type="ORF">Q8A64_04400</name>
</gene>
<evidence type="ECO:0000256" key="6">
    <source>
        <dbReference type="SAM" id="MobiDB-lite"/>
    </source>
</evidence>
<dbReference type="EMBL" id="JAUYVH010000002">
    <property type="protein sequence ID" value="MDQ9169647.1"/>
    <property type="molecule type" value="Genomic_DNA"/>
</dbReference>
<protein>
    <submittedName>
        <fullName evidence="9">Cytochrome b/b6 domain-containing protein</fullName>
    </submittedName>
</protein>
<dbReference type="Pfam" id="PF01292">
    <property type="entry name" value="Ni_hydr_CYTB"/>
    <property type="match status" value="1"/>
</dbReference>
<evidence type="ECO:0000256" key="4">
    <source>
        <dbReference type="ARBA" id="ARBA00022989"/>
    </source>
</evidence>
<dbReference type="RefSeq" id="WP_338435584.1">
    <property type="nucleotide sequence ID" value="NZ_JAUYVH010000002.1"/>
</dbReference>
<evidence type="ECO:0000256" key="5">
    <source>
        <dbReference type="ARBA" id="ARBA00023136"/>
    </source>
</evidence>
<evidence type="ECO:0000259" key="8">
    <source>
        <dbReference type="Pfam" id="PF01292"/>
    </source>
</evidence>
<dbReference type="InterPro" id="IPR011577">
    <property type="entry name" value="Cyt_b561_bac/Ni-Hgenase"/>
</dbReference>
<sequence>MKTLSKSRADALADSAAVSVSAAASRPVLVWDLPVRVFHWLMALSFAGAYLTAETERWRLLHVTLGYTMAGLVVFRIIWGLMGTRYARFSDFVRGPKAVARYFGSILRGQPEHYTGHNPAGALAILALLGLALAVAASGWTLYNDLAGEWVEEVHEAVANLMLALVFVHIAAVVLSSWLHKENLVRAMIDGRKTGSPKESIRSAWRTVAALILVAVLGFWWMQWQSAPSPSDLSGQPAVTAQDGGDDDDD</sequence>
<feature type="transmembrane region" description="Helical" evidence="7">
    <location>
        <begin position="158"/>
        <end position="179"/>
    </location>
</feature>
<comment type="subcellular location">
    <subcellularLocation>
        <location evidence="1">Cell membrane</location>
        <topology evidence="1">Multi-pass membrane protein</topology>
    </subcellularLocation>
</comment>
<evidence type="ECO:0000256" key="1">
    <source>
        <dbReference type="ARBA" id="ARBA00004651"/>
    </source>
</evidence>
<dbReference type="PANTHER" id="PTHR30485">
    <property type="entry name" value="NI/FE-HYDROGENASE 1 B-TYPE CYTOCHROME SUBUNIT"/>
    <property type="match status" value="1"/>
</dbReference>
<name>A0ABU1BL96_9BURK</name>
<feature type="transmembrane region" description="Helical" evidence="7">
    <location>
        <begin position="203"/>
        <end position="222"/>
    </location>
</feature>
<dbReference type="SUPFAM" id="SSF81342">
    <property type="entry name" value="Transmembrane di-heme cytochromes"/>
    <property type="match status" value="1"/>
</dbReference>
<accession>A0ABU1BL96</accession>
<evidence type="ECO:0000256" key="3">
    <source>
        <dbReference type="ARBA" id="ARBA00022692"/>
    </source>
</evidence>
<evidence type="ECO:0000313" key="10">
    <source>
        <dbReference type="Proteomes" id="UP001225596"/>
    </source>
</evidence>
<reference evidence="9 10" key="1">
    <citation type="submission" date="2023-08" db="EMBL/GenBank/DDBJ databases">
        <title>Oxalobacteraceae gen .nov., isolated from river sludge outside the plant.</title>
        <authorList>
            <person name="Zhao S.Y."/>
        </authorList>
    </citation>
    <scope>NUCLEOTIDE SEQUENCE [LARGE SCALE GENOMIC DNA]</scope>
    <source>
        <strain evidence="9 10">R-40</strain>
    </source>
</reference>
<keyword evidence="3 7" id="KW-0812">Transmembrane</keyword>
<dbReference type="Gene3D" id="1.20.950.20">
    <property type="entry name" value="Transmembrane di-heme cytochromes, Chain C"/>
    <property type="match status" value="1"/>
</dbReference>
<feature type="region of interest" description="Disordered" evidence="6">
    <location>
        <begin position="228"/>
        <end position="250"/>
    </location>
</feature>
<keyword evidence="4 7" id="KW-1133">Transmembrane helix</keyword>